<protein>
    <recommendedName>
        <fullName evidence="7">Endo-1,5-alpha-L-arabinanase A</fullName>
    </recommendedName>
</protein>
<dbReference type="SUPFAM" id="SSF75005">
    <property type="entry name" value="Arabinanase/levansucrase/invertase"/>
    <property type="match status" value="2"/>
</dbReference>
<dbReference type="Pfam" id="PF04616">
    <property type="entry name" value="Glyco_hydro_43"/>
    <property type="match status" value="1"/>
</dbReference>
<evidence type="ECO:0000313" key="11">
    <source>
        <dbReference type="EMBL" id="ORX53880.1"/>
    </source>
</evidence>
<feature type="chain" id="PRO_5012553400" description="Endo-1,5-alpha-L-arabinanase A" evidence="9">
    <location>
        <begin position="27"/>
        <end position="588"/>
    </location>
</feature>
<reference evidence="11 12" key="2">
    <citation type="submission" date="2016-08" db="EMBL/GenBank/DDBJ databases">
        <title>Pervasive Adenine N6-methylation of Active Genes in Fungi.</title>
        <authorList>
            <consortium name="DOE Joint Genome Institute"/>
            <person name="Mondo S.J."/>
            <person name="Dannebaum R.O."/>
            <person name="Kuo R.C."/>
            <person name="Labutti K."/>
            <person name="Haridas S."/>
            <person name="Kuo A."/>
            <person name="Salamov A."/>
            <person name="Ahrendt S.R."/>
            <person name="Lipzen A."/>
            <person name="Sullivan W."/>
            <person name="Andreopoulos W.B."/>
            <person name="Clum A."/>
            <person name="Lindquist E."/>
            <person name="Daum C."/>
            <person name="Ramamoorthy G.K."/>
            <person name="Gryganskyi A."/>
            <person name="Culley D."/>
            <person name="Magnuson J.K."/>
            <person name="James T.Y."/>
            <person name="O'Malley M.A."/>
            <person name="Stajich J.E."/>
            <person name="Spatafora J.W."/>
            <person name="Visel A."/>
            <person name="Grigoriev I.V."/>
        </authorList>
    </citation>
    <scope>NUCLEOTIDE SEQUENCE [LARGE SCALE GENOMIC DNA]</scope>
    <source>
        <strain evidence="12">finn</strain>
    </source>
</reference>
<proteinExistence type="inferred from homology"/>
<dbReference type="InterPro" id="IPR006710">
    <property type="entry name" value="Glyco_hydro_43"/>
</dbReference>
<evidence type="ECO:0000256" key="2">
    <source>
        <dbReference type="ARBA" id="ARBA00009865"/>
    </source>
</evidence>
<dbReference type="SUPFAM" id="SSF50370">
    <property type="entry name" value="Ricin B-like lectins"/>
    <property type="match status" value="1"/>
</dbReference>
<comment type="pathway">
    <text evidence="1">Glycan metabolism; L-arabinan degradation.</text>
</comment>
<evidence type="ECO:0000256" key="1">
    <source>
        <dbReference type="ARBA" id="ARBA00004834"/>
    </source>
</evidence>
<sequence length="588" mass="66627">MKCNIISKFFFYAITLVVTFANGSNAEPNKLSRRAYDEIISGKDYMIVSQLSGKYITVGNNGNIHQWEKLSDTSSQVWRFESAGSGKFAILSGKMALTVENGNNKNGNKMILSQYQNNAAQRFIFHKTDDVYDNYYITAECSGNAALDVYDQSYDNGANIDQWDYWGGDNQKFYVIPVGGSNNSSNNNSNVNGAFLFAFFQGNAPEKEQLSYALSTDGYHFNILNYGRSIWKSNVGTGCIRDPFILKGQDDYYYLLATDMKSYLGWDSNRNILTAKSKDLIHWNDVTSIEIANKYPLTQAADRAWAPQAIYDPEKKSYMIYFAVRTPGNGNKTIMYYAYSKDMKKLDTAPALLFAPRNGNEAIDSDIIFQNNKYYMYYKDETKKTICLATADHASGPYQEIKQLSDRGIEVEGCNIYPVVGTNKWLMMSDAYVNGYFVLQETTDLVNFRTLDRKTYGFNFTPRHGYVIPISNNQYNDLLSAYPTNGISPLPVSNSASNNNSQQGSQDQNIDYTYPYCKTTSDVVYTDTMEWGVENNEWCIIKSHSSATCQCWAKKLGYPCCTDNTVYYEDSDGQWGIENNEWCGILKC</sequence>
<feature type="domain" description="CBM10" evidence="10">
    <location>
        <begin position="550"/>
        <end position="586"/>
    </location>
</feature>
<dbReference type="Gene3D" id="2.80.10.50">
    <property type="match status" value="2"/>
</dbReference>
<dbReference type="SUPFAM" id="SSF64571">
    <property type="entry name" value="Cellulose docking domain, dockering"/>
    <property type="match status" value="2"/>
</dbReference>
<comment type="caution">
    <text evidence="11">The sequence shown here is derived from an EMBL/GenBank/DDBJ whole genome shotgun (WGS) entry which is preliminary data.</text>
</comment>
<dbReference type="InterPro" id="IPR035992">
    <property type="entry name" value="Ricin_B-like_lectins"/>
</dbReference>
<gene>
    <name evidence="11" type="ORF">BCR36DRAFT_582100</name>
</gene>
<dbReference type="OrthoDB" id="19657at2759"/>
<evidence type="ECO:0000256" key="7">
    <source>
        <dbReference type="ARBA" id="ARBA00042202"/>
    </source>
</evidence>
<organism evidence="11 12">
    <name type="scientific">Piromyces finnis</name>
    <dbReference type="NCBI Taxonomy" id="1754191"/>
    <lineage>
        <taxon>Eukaryota</taxon>
        <taxon>Fungi</taxon>
        <taxon>Fungi incertae sedis</taxon>
        <taxon>Chytridiomycota</taxon>
        <taxon>Chytridiomycota incertae sedis</taxon>
        <taxon>Neocallimastigomycetes</taxon>
        <taxon>Neocallimastigales</taxon>
        <taxon>Neocallimastigaceae</taxon>
        <taxon>Piromyces</taxon>
    </lineage>
</organism>
<dbReference type="CDD" id="cd00161">
    <property type="entry name" value="beta-trefoil_Ricin-like"/>
    <property type="match status" value="1"/>
</dbReference>
<dbReference type="Pfam" id="PF02013">
    <property type="entry name" value="CBM_10"/>
    <property type="match status" value="2"/>
</dbReference>
<dbReference type="InterPro" id="IPR009034">
    <property type="entry name" value="Dockerin_dom_fun_sf"/>
</dbReference>
<evidence type="ECO:0000256" key="8">
    <source>
        <dbReference type="RuleBase" id="RU361187"/>
    </source>
</evidence>
<keyword evidence="3 9" id="KW-0732">Signal</keyword>
<evidence type="ECO:0000256" key="6">
    <source>
        <dbReference type="ARBA" id="ARBA00023295"/>
    </source>
</evidence>
<evidence type="ECO:0000313" key="12">
    <source>
        <dbReference type="Proteomes" id="UP000193719"/>
    </source>
</evidence>
<dbReference type="Proteomes" id="UP000193719">
    <property type="component" value="Unassembled WGS sequence"/>
</dbReference>
<dbReference type="SMART" id="SM00458">
    <property type="entry name" value="RICIN"/>
    <property type="match status" value="1"/>
</dbReference>
<reference evidence="11 12" key="1">
    <citation type="submission" date="2016-08" db="EMBL/GenBank/DDBJ databases">
        <title>Genomes of anaerobic fungi encode conserved fungal cellulosomes for biomass hydrolysis.</title>
        <authorList>
            <consortium name="DOE Joint Genome Institute"/>
            <person name="Haitjema C.H."/>
            <person name="Gilmore S.P."/>
            <person name="Henske J.K."/>
            <person name="Solomon K.V."/>
            <person name="De Groot R."/>
            <person name="Kuo A."/>
            <person name="Mondo S.J."/>
            <person name="Salamov A.A."/>
            <person name="Labutti K."/>
            <person name="Zhao Z."/>
            <person name="Chiniquy J."/>
            <person name="Barry K."/>
            <person name="Brewer H.M."/>
            <person name="Purvine S.O."/>
            <person name="Wright A.T."/>
            <person name="Boxma B."/>
            <person name="Van Alen T."/>
            <person name="Hackstein J.H."/>
            <person name="Baker S.E."/>
            <person name="Grigoriev I.V."/>
            <person name="O'Malley M.A."/>
        </authorList>
    </citation>
    <scope>NUCLEOTIDE SEQUENCE [LARGE SCALE GENOMIC DNA]</scope>
    <source>
        <strain evidence="12">finn</strain>
    </source>
</reference>
<dbReference type="InterPro" id="IPR000772">
    <property type="entry name" value="Ricin_B_lectin"/>
</dbReference>
<dbReference type="InterPro" id="IPR023296">
    <property type="entry name" value="Glyco_hydro_beta-prop_sf"/>
</dbReference>
<keyword evidence="12" id="KW-1185">Reference proteome</keyword>
<dbReference type="PANTHER" id="PTHR43301:SF3">
    <property type="entry name" value="ARABINAN ENDO-1,5-ALPHA-L-ARABINOSIDASE A-RELATED"/>
    <property type="match status" value="1"/>
</dbReference>
<dbReference type="Gene3D" id="3.90.1220.10">
    <property type="entry name" value="Cellulose docking domain, dockering"/>
    <property type="match status" value="2"/>
</dbReference>
<feature type="signal peptide" evidence="9">
    <location>
        <begin position="1"/>
        <end position="26"/>
    </location>
</feature>
<dbReference type="EMBL" id="MCFH01000012">
    <property type="protein sequence ID" value="ORX53880.1"/>
    <property type="molecule type" value="Genomic_DNA"/>
</dbReference>
<evidence type="ECO:0000256" key="3">
    <source>
        <dbReference type="ARBA" id="ARBA00022729"/>
    </source>
</evidence>
<dbReference type="STRING" id="1754191.A0A1Y1VEY8"/>
<evidence type="ECO:0000256" key="9">
    <source>
        <dbReference type="SAM" id="SignalP"/>
    </source>
</evidence>
<accession>A0A1Y1VEY8</accession>
<dbReference type="PANTHER" id="PTHR43301">
    <property type="entry name" value="ARABINAN ENDO-1,5-ALPHA-L-ARABINOSIDASE"/>
    <property type="match status" value="1"/>
</dbReference>
<dbReference type="GO" id="GO:0005975">
    <property type="term" value="P:carbohydrate metabolic process"/>
    <property type="evidence" value="ECO:0007669"/>
    <property type="project" value="InterPro"/>
</dbReference>
<dbReference type="Pfam" id="PF14200">
    <property type="entry name" value="RicinB_lectin_2"/>
    <property type="match status" value="1"/>
</dbReference>
<dbReference type="CDD" id="cd08983">
    <property type="entry name" value="GH43_Bt3655-like"/>
    <property type="match status" value="1"/>
</dbReference>
<keyword evidence="6 8" id="KW-0326">Glycosidase</keyword>
<dbReference type="AlphaFoldDB" id="A0A1Y1VEY8"/>
<feature type="domain" description="CBM10" evidence="10">
    <location>
        <begin position="505"/>
        <end position="542"/>
    </location>
</feature>
<dbReference type="GO" id="GO:0004553">
    <property type="term" value="F:hydrolase activity, hydrolyzing O-glycosyl compounds"/>
    <property type="evidence" value="ECO:0007669"/>
    <property type="project" value="InterPro"/>
</dbReference>
<dbReference type="InterPro" id="IPR002883">
    <property type="entry name" value="CBM10/Dockerin_dom"/>
</dbReference>
<keyword evidence="4" id="KW-0677">Repeat</keyword>
<evidence type="ECO:0000259" key="10">
    <source>
        <dbReference type="PROSITE" id="PS51763"/>
    </source>
</evidence>
<name>A0A1Y1VEY8_9FUNG</name>
<dbReference type="Gene3D" id="2.115.10.20">
    <property type="entry name" value="Glycosyl hydrolase domain, family 43"/>
    <property type="match status" value="2"/>
</dbReference>
<keyword evidence="5 8" id="KW-0378">Hydrolase</keyword>
<evidence type="ECO:0000256" key="5">
    <source>
        <dbReference type="ARBA" id="ARBA00022801"/>
    </source>
</evidence>
<evidence type="ECO:0000256" key="4">
    <source>
        <dbReference type="ARBA" id="ARBA00022737"/>
    </source>
</evidence>
<comment type="similarity">
    <text evidence="2 8">Belongs to the glycosyl hydrolase 43 family.</text>
</comment>
<dbReference type="InterPro" id="IPR050727">
    <property type="entry name" value="GH43_arabinanases"/>
</dbReference>
<dbReference type="PROSITE" id="PS51763">
    <property type="entry name" value="CBM10"/>
    <property type="match status" value="2"/>
</dbReference>